<comment type="caution">
    <text evidence="1">The sequence shown here is derived from an EMBL/GenBank/DDBJ whole genome shotgun (WGS) entry which is preliminary data.</text>
</comment>
<protein>
    <submittedName>
        <fullName evidence="1">Uncharacterized protein</fullName>
    </submittedName>
</protein>
<keyword evidence="2" id="KW-1185">Reference proteome</keyword>
<name>A0A016WAK7_9BILA</name>
<sequence length="87" mass="9732">MATPTARNGTNTTAPSHGPLLLLRHRSSLTPADDPLCQPRFEMPTQWKSIVRPVRSWSACSIRIVRSIRNSLSPIKDRLECPGRLLT</sequence>
<evidence type="ECO:0000313" key="2">
    <source>
        <dbReference type="Proteomes" id="UP000024635"/>
    </source>
</evidence>
<organism evidence="1 2">
    <name type="scientific">Ancylostoma ceylanicum</name>
    <dbReference type="NCBI Taxonomy" id="53326"/>
    <lineage>
        <taxon>Eukaryota</taxon>
        <taxon>Metazoa</taxon>
        <taxon>Ecdysozoa</taxon>
        <taxon>Nematoda</taxon>
        <taxon>Chromadorea</taxon>
        <taxon>Rhabditida</taxon>
        <taxon>Rhabditina</taxon>
        <taxon>Rhabditomorpha</taxon>
        <taxon>Strongyloidea</taxon>
        <taxon>Ancylostomatidae</taxon>
        <taxon>Ancylostomatinae</taxon>
        <taxon>Ancylostoma</taxon>
    </lineage>
</organism>
<dbReference type="EMBL" id="JARK01000473">
    <property type="protein sequence ID" value="EYC36626.1"/>
    <property type="molecule type" value="Genomic_DNA"/>
</dbReference>
<accession>A0A016WAK7</accession>
<dbReference type="Proteomes" id="UP000024635">
    <property type="component" value="Unassembled WGS sequence"/>
</dbReference>
<proteinExistence type="predicted"/>
<dbReference type="AlphaFoldDB" id="A0A016WAK7"/>
<gene>
    <name evidence="1" type="primary">Acey_s0873.g2806</name>
    <name evidence="1" type="ORF">Y032_0873g2806</name>
</gene>
<reference evidence="2" key="1">
    <citation type="journal article" date="2015" name="Nat. Genet.">
        <title>The genome and transcriptome of the zoonotic hookworm Ancylostoma ceylanicum identify infection-specific gene families.</title>
        <authorList>
            <person name="Schwarz E.M."/>
            <person name="Hu Y."/>
            <person name="Antoshechkin I."/>
            <person name="Miller M.M."/>
            <person name="Sternberg P.W."/>
            <person name="Aroian R.V."/>
        </authorList>
    </citation>
    <scope>NUCLEOTIDE SEQUENCE</scope>
    <source>
        <strain evidence="2">HY135</strain>
    </source>
</reference>
<evidence type="ECO:0000313" key="1">
    <source>
        <dbReference type="EMBL" id="EYC36626.1"/>
    </source>
</evidence>